<keyword evidence="1" id="KW-0229">DNA integration</keyword>
<feature type="active site" description="O-(5'-phospho-DNA)-serine intermediate" evidence="4 5">
    <location>
        <position position="9"/>
    </location>
</feature>
<dbReference type="GO" id="GO:0000150">
    <property type="term" value="F:DNA strand exchange activity"/>
    <property type="evidence" value="ECO:0007669"/>
    <property type="project" value="InterPro"/>
</dbReference>
<dbReference type="CDD" id="cd03768">
    <property type="entry name" value="SR_ResInv"/>
    <property type="match status" value="1"/>
</dbReference>
<dbReference type="AlphaFoldDB" id="A0A2W5A0A7"/>
<dbReference type="PANTHER" id="PTHR30461">
    <property type="entry name" value="DNA-INVERTASE FROM LAMBDOID PROPHAGE"/>
    <property type="match status" value="1"/>
</dbReference>
<evidence type="ECO:0000256" key="2">
    <source>
        <dbReference type="ARBA" id="ARBA00023125"/>
    </source>
</evidence>
<reference evidence="7 8" key="1">
    <citation type="submission" date="2017-08" db="EMBL/GenBank/DDBJ databases">
        <title>Infants hospitalized years apart are colonized by the same room-sourced microbial strains.</title>
        <authorList>
            <person name="Brooks B."/>
            <person name="Olm M.R."/>
            <person name="Firek B.A."/>
            <person name="Baker R."/>
            <person name="Thomas B.C."/>
            <person name="Morowitz M.J."/>
            <person name="Banfield J.F."/>
        </authorList>
    </citation>
    <scope>NUCLEOTIDE SEQUENCE [LARGE SCALE GENOMIC DNA]</scope>
    <source>
        <strain evidence="7">S2_018_000_R2_101</strain>
    </source>
</reference>
<gene>
    <name evidence="7" type="ORF">DI623_16100</name>
</gene>
<dbReference type="EMBL" id="QFNN01000183">
    <property type="protein sequence ID" value="PZO86652.1"/>
    <property type="molecule type" value="Genomic_DNA"/>
</dbReference>
<proteinExistence type="predicted"/>
<evidence type="ECO:0000256" key="3">
    <source>
        <dbReference type="ARBA" id="ARBA00023172"/>
    </source>
</evidence>
<dbReference type="InterPro" id="IPR036162">
    <property type="entry name" value="Resolvase-like_N_sf"/>
</dbReference>
<feature type="domain" description="Resolvase/invertase-type recombinase catalytic" evidence="6">
    <location>
        <begin position="1"/>
        <end position="137"/>
    </location>
</feature>
<dbReference type="PROSITE" id="PS51736">
    <property type="entry name" value="RECOMBINASES_3"/>
    <property type="match status" value="1"/>
</dbReference>
<evidence type="ECO:0000256" key="4">
    <source>
        <dbReference type="PIRSR" id="PIRSR606118-50"/>
    </source>
</evidence>
<comment type="caution">
    <text evidence="7">The sequence shown here is derived from an EMBL/GenBank/DDBJ whole genome shotgun (WGS) entry which is preliminary data.</text>
</comment>
<sequence>MFVGYIRVSTDRQAASGLGLEAQRTAIEQYAVLQGREIIEIYVEAESGKLKDRPQLNTALAHCRRAKATLLIAKLDRLARNVAFVSALMETGTEFVAVDAPFANRLMIHVLSAVAEWEREQISERTKAALAAAKARGVKLGTYGVVLGARKREEADRYAESVRPAFIAARDAGCASLRDYAAHLSAAGTPTPNGGKWHASNVSLVLRRLGVATA</sequence>
<dbReference type="PROSITE" id="PS00397">
    <property type="entry name" value="RECOMBINASES_1"/>
    <property type="match status" value="1"/>
</dbReference>
<evidence type="ECO:0000256" key="5">
    <source>
        <dbReference type="PROSITE-ProRule" id="PRU10137"/>
    </source>
</evidence>
<keyword evidence="3" id="KW-0233">DNA recombination</keyword>
<evidence type="ECO:0000313" key="8">
    <source>
        <dbReference type="Proteomes" id="UP000249066"/>
    </source>
</evidence>
<dbReference type="Gene3D" id="3.40.50.1390">
    <property type="entry name" value="Resolvase, N-terminal catalytic domain"/>
    <property type="match status" value="1"/>
</dbReference>
<organism evidence="7 8">
    <name type="scientific">Sphingomonas sanxanigenens</name>
    <dbReference type="NCBI Taxonomy" id="397260"/>
    <lineage>
        <taxon>Bacteria</taxon>
        <taxon>Pseudomonadati</taxon>
        <taxon>Pseudomonadota</taxon>
        <taxon>Alphaproteobacteria</taxon>
        <taxon>Sphingomonadales</taxon>
        <taxon>Sphingomonadaceae</taxon>
        <taxon>Sphingomonas</taxon>
    </lineage>
</organism>
<evidence type="ECO:0000256" key="1">
    <source>
        <dbReference type="ARBA" id="ARBA00022908"/>
    </source>
</evidence>
<evidence type="ECO:0000259" key="6">
    <source>
        <dbReference type="PROSITE" id="PS51736"/>
    </source>
</evidence>
<name>A0A2W5A0A7_9SPHN</name>
<dbReference type="GO" id="GO:0015074">
    <property type="term" value="P:DNA integration"/>
    <property type="evidence" value="ECO:0007669"/>
    <property type="project" value="UniProtKB-KW"/>
</dbReference>
<dbReference type="SUPFAM" id="SSF53041">
    <property type="entry name" value="Resolvase-like"/>
    <property type="match status" value="1"/>
</dbReference>
<accession>A0A2W5A0A7</accession>
<dbReference type="InterPro" id="IPR050639">
    <property type="entry name" value="SSR_resolvase"/>
</dbReference>
<dbReference type="InterPro" id="IPR006119">
    <property type="entry name" value="Resolv_N"/>
</dbReference>
<protein>
    <submittedName>
        <fullName evidence="7">Resolvase</fullName>
    </submittedName>
</protein>
<dbReference type="PANTHER" id="PTHR30461:SF2">
    <property type="entry name" value="SERINE RECOMBINASE PINE-RELATED"/>
    <property type="match status" value="1"/>
</dbReference>
<dbReference type="GO" id="GO:0003677">
    <property type="term" value="F:DNA binding"/>
    <property type="evidence" value="ECO:0007669"/>
    <property type="project" value="UniProtKB-KW"/>
</dbReference>
<dbReference type="Proteomes" id="UP000249066">
    <property type="component" value="Unassembled WGS sequence"/>
</dbReference>
<evidence type="ECO:0000313" key="7">
    <source>
        <dbReference type="EMBL" id="PZO86652.1"/>
    </source>
</evidence>
<keyword evidence="2" id="KW-0238">DNA-binding</keyword>
<dbReference type="Pfam" id="PF00239">
    <property type="entry name" value="Resolvase"/>
    <property type="match status" value="1"/>
</dbReference>
<dbReference type="SMART" id="SM00857">
    <property type="entry name" value="Resolvase"/>
    <property type="match status" value="1"/>
</dbReference>
<dbReference type="InterPro" id="IPR006118">
    <property type="entry name" value="Recombinase_CS"/>
</dbReference>